<reference evidence="6" key="3">
    <citation type="submission" date="2020-02" db="EMBL/GenBank/DDBJ databases">
        <authorList>
            <person name="Matsumoto Y."/>
            <person name="Motooka D."/>
            <person name="Nakamura S."/>
        </authorList>
    </citation>
    <scope>NUCLEOTIDE SEQUENCE</scope>
    <source>
        <strain evidence="6">JCM 12687</strain>
    </source>
</reference>
<evidence type="ECO:0000313" key="9">
    <source>
        <dbReference type="Proteomes" id="UP000467379"/>
    </source>
</evidence>
<dbReference type="EMBL" id="MVHM01000013">
    <property type="protein sequence ID" value="ORA35177.1"/>
    <property type="molecule type" value="Genomic_DNA"/>
</dbReference>
<dbReference type="GO" id="GO:0043565">
    <property type="term" value="F:sequence-specific DNA binding"/>
    <property type="evidence" value="ECO:0007669"/>
    <property type="project" value="InterPro"/>
</dbReference>
<evidence type="ECO:0000313" key="8">
    <source>
        <dbReference type="Proteomes" id="UP000192441"/>
    </source>
</evidence>
<protein>
    <submittedName>
        <fullName evidence="6">AraC family transcriptional regulator</fullName>
    </submittedName>
</protein>
<accession>A0A7I7W8R9</accession>
<evidence type="ECO:0000313" key="7">
    <source>
        <dbReference type="EMBL" id="ORA35177.1"/>
    </source>
</evidence>
<dbReference type="AlphaFoldDB" id="A0A7I7W8R9"/>
<sequence length="282" mass="30543">MLSMVTLVARPQFSLHTWTCRPDGAGWSPMESPVDGRLVLVRSGRFRRRGADGPADLDATVGYLGAPGEADQFAHPHGGDVCTSVQLSPPLWCALVGEPARPRRSTIYVDARLELAHRRLLASPRQDVDYQLAEELLALTAAALRQTTDGPAPADARLVEQARAAIHDDHPAADGLFPLATLLGASPYRLSRAFPRQLGVSLTRYRNRVRVGRALQLLQRDAGSLADVAAWLGFADQAHFTRVVREHVGQTPRALRAALQSAHTSNPMSSTRTECVSAPTAK</sequence>
<dbReference type="InterPro" id="IPR018060">
    <property type="entry name" value="HTH_AraC"/>
</dbReference>
<dbReference type="PROSITE" id="PS00041">
    <property type="entry name" value="HTH_ARAC_FAMILY_1"/>
    <property type="match status" value="1"/>
</dbReference>
<reference evidence="6 9" key="2">
    <citation type="journal article" date="2019" name="Emerg. Microbes Infect.">
        <title>Comprehensive subspecies identification of 175 nontuberculous mycobacteria species based on 7547 genomic profiles.</title>
        <authorList>
            <person name="Matsumoto Y."/>
            <person name="Kinjo T."/>
            <person name="Motooka D."/>
            <person name="Nabeya D."/>
            <person name="Jung N."/>
            <person name="Uechi K."/>
            <person name="Horii T."/>
            <person name="Iida T."/>
            <person name="Fujita J."/>
            <person name="Nakamura S."/>
        </authorList>
    </citation>
    <scope>NUCLEOTIDE SEQUENCE [LARGE SCALE GENOMIC DNA]</scope>
    <source>
        <strain evidence="6 9">JCM 12687</strain>
    </source>
</reference>
<proteinExistence type="predicted"/>
<evidence type="ECO:0000256" key="2">
    <source>
        <dbReference type="ARBA" id="ARBA00023125"/>
    </source>
</evidence>
<dbReference type="EMBL" id="AP022606">
    <property type="protein sequence ID" value="BBZ13954.1"/>
    <property type="molecule type" value="Genomic_DNA"/>
</dbReference>
<dbReference type="InterPro" id="IPR018062">
    <property type="entry name" value="HTH_AraC-typ_CS"/>
</dbReference>
<organism evidence="7 8">
    <name type="scientific">Mycobacterium branderi</name>
    <dbReference type="NCBI Taxonomy" id="43348"/>
    <lineage>
        <taxon>Bacteria</taxon>
        <taxon>Bacillati</taxon>
        <taxon>Actinomycetota</taxon>
        <taxon>Actinomycetes</taxon>
        <taxon>Mycobacteriales</taxon>
        <taxon>Mycobacteriaceae</taxon>
        <taxon>Mycobacterium</taxon>
    </lineage>
</organism>
<dbReference type="InterPro" id="IPR050204">
    <property type="entry name" value="AraC_XylS_family_regulators"/>
</dbReference>
<keyword evidence="3" id="KW-0804">Transcription</keyword>
<dbReference type="SUPFAM" id="SSF46689">
    <property type="entry name" value="Homeodomain-like"/>
    <property type="match status" value="1"/>
</dbReference>
<dbReference type="Gene3D" id="1.10.10.60">
    <property type="entry name" value="Homeodomain-like"/>
    <property type="match status" value="1"/>
</dbReference>
<evidence type="ECO:0000256" key="4">
    <source>
        <dbReference type="SAM" id="MobiDB-lite"/>
    </source>
</evidence>
<dbReference type="PANTHER" id="PTHR46796">
    <property type="entry name" value="HTH-TYPE TRANSCRIPTIONAL ACTIVATOR RHAS-RELATED"/>
    <property type="match status" value="1"/>
</dbReference>
<evidence type="ECO:0000256" key="1">
    <source>
        <dbReference type="ARBA" id="ARBA00023015"/>
    </source>
</evidence>
<feature type="region of interest" description="Disordered" evidence="4">
    <location>
        <begin position="260"/>
        <end position="282"/>
    </location>
</feature>
<dbReference type="Pfam" id="PF12833">
    <property type="entry name" value="HTH_18"/>
    <property type="match status" value="1"/>
</dbReference>
<name>A0A7I7W8R9_9MYCO</name>
<dbReference type="GO" id="GO:0003700">
    <property type="term" value="F:DNA-binding transcription factor activity"/>
    <property type="evidence" value="ECO:0007669"/>
    <property type="project" value="InterPro"/>
</dbReference>
<evidence type="ECO:0000313" key="6">
    <source>
        <dbReference type="EMBL" id="BBZ13954.1"/>
    </source>
</evidence>
<feature type="domain" description="HTH araC/xylS-type" evidence="5">
    <location>
        <begin position="160"/>
        <end position="258"/>
    </location>
</feature>
<dbReference type="Proteomes" id="UP000467379">
    <property type="component" value="Chromosome"/>
</dbReference>
<dbReference type="InterPro" id="IPR009057">
    <property type="entry name" value="Homeodomain-like_sf"/>
</dbReference>
<dbReference type="Proteomes" id="UP000192441">
    <property type="component" value="Unassembled WGS sequence"/>
</dbReference>
<evidence type="ECO:0000259" key="5">
    <source>
        <dbReference type="PROSITE" id="PS01124"/>
    </source>
</evidence>
<keyword evidence="2" id="KW-0238">DNA-binding</keyword>
<keyword evidence="9" id="KW-1185">Reference proteome</keyword>
<evidence type="ECO:0000256" key="3">
    <source>
        <dbReference type="ARBA" id="ARBA00023163"/>
    </source>
</evidence>
<dbReference type="PROSITE" id="PS01124">
    <property type="entry name" value="HTH_ARAC_FAMILY_2"/>
    <property type="match status" value="1"/>
</dbReference>
<gene>
    <name evidence="7" type="ORF">BST20_18690</name>
    <name evidence="6" type="ORF">MBRA_41490</name>
</gene>
<dbReference type="SMART" id="SM00342">
    <property type="entry name" value="HTH_ARAC"/>
    <property type="match status" value="1"/>
</dbReference>
<feature type="compositionally biased region" description="Polar residues" evidence="4">
    <location>
        <begin position="261"/>
        <end position="274"/>
    </location>
</feature>
<keyword evidence="1" id="KW-0805">Transcription regulation</keyword>
<reference evidence="7 8" key="1">
    <citation type="submission" date="2016-12" db="EMBL/GenBank/DDBJ databases">
        <title>The new phylogeny of genus Mycobacterium.</title>
        <authorList>
            <person name="Tortoli E."/>
            <person name="Trovato A."/>
            <person name="Cirillo D.M."/>
        </authorList>
    </citation>
    <scope>NUCLEOTIDE SEQUENCE [LARGE SCALE GENOMIC DNA]</scope>
    <source>
        <strain evidence="7 8">DSM 44624</strain>
    </source>
</reference>